<name>A0A0R2NRM6_9ACTN</name>
<evidence type="ECO:0008006" key="3">
    <source>
        <dbReference type="Google" id="ProtNLM"/>
    </source>
</evidence>
<dbReference type="Pfam" id="PF08734">
    <property type="entry name" value="GYD"/>
    <property type="match status" value="1"/>
</dbReference>
<evidence type="ECO:0000313" key="2">
    <source>
        <dbReference type="Proteomes" id="UP000053941"/>
    </source>
</evidence>
<evidence type="ECO:0000313" key="1">
    <source>
        <dbReference type="EMBL" id="KRO26579.1"/>
    </source>
</evidence>
<dbReference type="AlphaFoldDB" id="A0A0R2NRM6"/>
<protein>
    <recommendedName>
        <fullName evidence="3">GYD domain protein</fullName>
    </recommendedName>
</protein>
<comment type="caution">
    <text evidence="1">The sequence shown here is derived from an EMBL/GenBank/DDBJ whole genome shotgun (WGS) entry which is preliminary data.</text>
</comment>
<dbReference type="InterPro" id="IPR014845">
    <property type="entry name" value="GYD/TTHA1554"/>
</dbReference>
<accession>A0A0R2NRM6</accession>
<reference evidence="1 2" key="1">
    <citation type="submission" date="2015-10" db="EMBL/GenBank/DDBJ databases">
        <title>Metagenome-Assembled Genomes uncover a global brackish microbiome.</title>
        <authorList>
            <person name="Hugerth L.W."/>
            <person name="Larsson J."/>
            <person name="Alneberg J."/>
            <person name="Lindh M.V."/>
            <person name="Legrand C."/>
            <person name="Pinhassi J."/>
            <person name="Andersson A.F."/>
        </authorList>
    </citation>
    <scope>NUCLEOTIDE SEQUENCE [LARGE SCALE GENOMIC DNA]</scope>
    <source>
        <strain evidence="1">BACL2 MAG-120802-bin41</strain>
    </source>
</reference>
<proteinExistence type="predicted"/>
<organism evidence="1 2">
    <name type="scientific">Actinobacteria bacterium BACL2 MAG-120802-bin41</name>
    <dbReference type="NCBI Taxonomy" id="1655568"/>
    <lineage>
        <taxon>Bacteria</taxon>
        <taxon>Bacillati</taxon>
        <taxon>Actinomycetota</taxon>
        <taxon>Actinomycetes</taxon>
        <taxon>Actinomycetes incertae sedis</taxon>
        <taxon>ac1 cluster</taxon>
    </lineage>
</organism>
<dbReference type="EMBL" id="LIAS01000296">
    <property type="protein sequence ID" value="KRO26579.1"/>
    <property type="molecule type" value="Genomic_DNA"/>
</dbReference>
<sequence>MAHRYLVLGKYTAQGLAGALQEGFQSRHDNIANAVKSLGGKLIDYSFCAGEYDFTILTEWDDETKALVLQMVAGSHGSVSSQTIRLLTATEMDQSRAHIPNVKWSAPGK</sequence>
<gene>
    <name evidence="1" type="ORF">ABR60_04680</name>
</gene>
<dbReference type="Proteomes" id="UP000053941">
    <property type="component" value="Unassembled WGS sequence"/>
</dbReference>